<dbReference type="AlphaFoldDB" id="F8N576"/>
<keyword evidence="1" id="KW-0812">Transmembrane</keyword>
<evidence type="ECO:0000313" key="3">
    <source>
        <dbReference type="Proteomes" id="UP000002772"/>
    </source>
</evidence>
<sequence length="144" mass="16222">MLEEREKFNSPLKNMDISTRATQNQDQAEFASAVYGAVAIVIAAIAVEAFLWIGTTTWVTHVHGKVVEKVSDTTSQINENSNKAVQVWDLKQSVAKTYIPSDDVNEALVEEGMNIIRENYPEIYNKVNKQELRNLILLNIAKNE</sequence>
<feature type="transmembrane region" description="Helical" evidence="1">
    <location>
        <begin position="33"/>
        <end position="53"/>
    </location>
</feature>
<reference evidence="3" key="1">
    <citation type="journal article" date="2011" name="Stand. Genomic Sci.">
        <title>Non-contiguous finished genome sequence of the opportunistic oral pathogen Prevotella multisaccharivorax type strain (PPPA20).</title>
        <authorList>
            <person name="Pati A."/>
            <person name="Gronow S."/>
            <person name="Lu M."/>
            <person name="Lapidus A."/>
            <person name="Nolan M."/>
            <person name="Lucas S."/>
            <person name="Hammon N."/>
            <person name="Deshpande S."/>
            <person name="Cheng J.F."/>
            <person name="Tapia R."/>
            <person name="Han C."/>
            <person name="Goodwin L."/>
            <person name="Pitluck S."/>
            <person name="Liolios K."/>
            <person name="Pagani I."/>
            <person name="Mavromatis K."/>
            <person name="Mikhailova N."/>
            <person name="Huntemann M."/>
            <person name="Chen A."/>
            <person name="Palaniappan K."/>
            <person name="Land M."/>
            <person name="Hauser L."/>
            <person name="Detter J.C."/>
            <person name="Brambilla E.M."/>
            <person name="Rohde M."/>
            <person name="Goker M."/>
            <person name="Woyke T."/>
            <person name="Bristow J."/>
            <person name="Eisen J.A."/>
            <person name="Markowitz V."/>
            <person name="Hugenholtz P."/>
            <person name="Kyrpides N.C."/>
            <person name="Klenk H.P."/>
            <person name="Ivanova N."/>
        </authorList>
    </citation>
    <scope>NUCLEOTIDE SEQUENCE [LARGE SCALE GENOMIC DNA]</scope>
    <source>
        <strain evidence="3">DSM 17128</strain>
    </source>
</reference>
<protein>
    <submittedName>
        <fullName evidence="2">Uncharacterized protein</fullName>
    </submittedName>
</protein>
<organism evidence="2 3">
    <name type="scientific">Hallella multisaccharivorax DSM 17128</name>
    <dbReference type="NCBI Taxonomy" id="688246"/>
    <lineage>
        <taxon>Bacteria</taxon>
        <taxon>Pseudomonadati</taxon>
        <taxon>Bacteroidota</taxon>
        <taxon>Bacteroidia</taxon>
        <taxon>Bacteroidales</taxon>
        <taxon>Prevotellaceae</taxon>
        <taxon>Hallella</taxon>
    </lineage>
</organism>
<name>F8N576_9BACT</name>
<keyword evidence="1" id="KW-0472">Membrane</keyword>
<dbReference type="STRING" id="688246.Premu_0032"/>
<keyword evidence="3" id="KW-1185">Reference proteome</keyword>
<dbReference type="Proteomes" id="UP000002772">
    <property type="component" value="Unassembled WGS sequence"/>
</dbReference>
<dbReference type="HOGENOM" id="CLU_1794719_0_0_10"/>
<keyword evidence="1" id="KW-1133">Transmembrane helix</keyword>
<proteinExistence type="predicted"/>
<evidence type="ECO:0000256" key="1">
    <source>
        <dbReference type="SAM" id="Phobius"/>
    </source>
</evidence>
<dbReference type="EMBL" id="GL945016">
    <property type="protein sequence ID" value="EGN58241.1"/>
    <property type="molecule type" value="Genomic_DNA"/>
</dbReference>
<gene>
    <name evidence="2" type="ORF">Premu_0032</name>
</gene>
<accession>F8N576</accession>
<evidence type="ECO:0000313" key="2">
    <source>
        <dbReference type="EMBL" id="EGN58241.1"/>
    </source>
</evidence>